<dbReference type="RefSeq" id="XP_018011356.1">
    <property type="nucleotide sequence ID" value="XM_018155867.1"/>
</dbReference>
<dbReference type="GeneID" id="108668625"/>
<feature type="region of interest" description="Disordered" evidence="3">
    <location>
        <begin position="264"/>
        <end position="285"/>
    </location>
</feature>
<feature type="domain" description="Ig-like" evidence="4">
    <location>
        <begin position="326"/>
        <end position="423"/>
    </location>
</feature>
<dbReference type="SMART" id="SM00408">
    <property type="entry name" value="IGc2"/>
    <property type="match status" value="4"/>
</dbReference>
<keyword evidence="1" id="KW-0677">Repeat</keyword>
<gene>
    <name evidence="7" type="primary">LOC108668625</name>
</gene>
<dbReference type="InterPro" id="IPR013098">
    <property type="entry name" value="Ig_I-set"/>
</dbReference>
<dbReference type="SMART" id="SM00409">
    <property type="entry name" value="IG"/>
    <property type="match status" value="4"/>
</dbReference>
<dbReference type="OrthoDB" id="6380591at2759"/>
<feature type="domain" description="Fibronectin type-III" evidence="5">
    <location>
        <begin position="791"/>
        <end position="881"/>
    </location>
</feature>
<dbReference type="CDD" id="cd00096">
    <property type="entry name" value="Ig"/>
    <property type="match status" value="1"/>
</dbReference>
<dbReference type="InterPro" id="IPR013783">
    <property type="entry name" value="Ig-like_fold"/>
</dbReference>
<reference evidence="7" key="1">
    <citation type="submission" date="2025-08" db="UniProtKB">
        <authorList>
            <consortium name="RefSeq"/>
        </authorList>
    </citation>
    <scope>IDENTIFICATION</scope>
    <source>
        <tissue evidence="7">Whole organism</tissue>
    </source>
</reference>
<dbReference type="SUPFAM" id="SSF48726">
    <property type="entry name" value="Immunoglobulin"/>
    <property type="match status" value="4"/>
</dbReference>
<dbReference type="SMART" id="SM00060">
    <property type="entry name" value="FN3"/>
    <property type="match status" value="5"/>
</dbReference>
<dbReference type="CDD" id="cd00063">
    <property type="entry name" value="FN3"/>
    <property type="match status" value="5"/>
</dbReference>
<dbReference type="Pfam" id="PF13927">
    <property type="entry name" value="Ig_3"/>
    <property type="match status" value="2"/>
</dbReference>
<dbReference type="Pfam" id="PF00041">
    <property type="entry name" value="fn3"/>
    <property type="match status" value="5"/>
</dbReference>
<dbReference type="KEGG" id="hazt:108668625"/>
<dbReference type="GO" id="GO:0030154">
    <property type="term" value="P:cell differentiation"/>
    <property type="evidence" value="ECO:0007669"/>
    <property type="project" value="UniProtKB-ARBA"/>
</dbReference>
<dbReference type="InterPro" id="IPR003961">
    <property type="entry name" value="FN3_dom"/>
</dbReference>
<feature type="region of interest" description="Disordered" evidence="3">
    <location>
        <begin position="632"/>
        <end position="651"/>
    </location>
</feature>
<feature type="domain" description="Ig-like" evidence="4">
    <location>
        <begin position="201"/>
        <end position="319"/>
    </location>
</feature>
<dbReference type="GO" id="GO:0098609">
    <property type="term" value="P:cell-cell adhesion"/>
    <property type="evidence" value="ECO:0007669"/>
    <property type="project" value="TreeGrafter"/>
</dbReference>
<dbReference type="FunFam" id="2.60.40.10:FF:000028">
    <property type="entry name" value="Neuronal cell adhesion molecule"/>
    <property type="match status" value="1"/>
</dbReference>
<dbReference type="Pfam" id="PF07679">
    <property type="entry name" value="I-set"/>
    <property type="match status" value="2"/>
</dbReference>
<dbReference type="CDD" id="cd20958">
    <property type="entry name" value="IgI_5_Dscam"/>
    <property type="match status" value="1"/>
</dbReference>
<evidence type="ECO:0000313" key="7">
    <source>
        <dbReference type="RefSeq" id="XP_018011356.1"/>
    </source>
</evidence>
<evidence type="ECO:0000259" key="4">
    <source>
        <dbReference type="PROSITE" id="PS50835"/>
    </source>
</evidence>
<feature type="domain" description="Ig-like" evidence="4">
    <location>
        <begin position="13"/>
        <end position="98"/>
    </location>
</feature>
<dbReference type="PROSITE" id="PS50835">
    <property type="entry name" value="IG_LIKE"/>
    <property type="match status" value="4"/>
</dbReference>
<dbReference type="SUPFAM" id="SSF49265">
    <property type="entry name" value="Fibronectin type III"/>
    <property type="match status" value="4"/>
</dbReference>
<dbReference type="PROSITE" id="PS50853">
    <property type="entry name" value="FN3"/>
    <property type="match status" value="5"/>
</dbReference>
<dbReference type="GO" id="GO:0009653">
    <property type="term" value="P:anatomical structure morphogenesis"/>
    <property type="evidence" value="ECO:0007669"/>
    <property type="project" value="UniProtKB-ARBA"/>
</dbReference>
<keyword evidence="6" id="KW-1185">Reference proteome</keyword>
<evidence type="ECO:0000256" key="3">
    <source>
        <dbReference type="SAM" id="MobiDB-lite"/>
    </source>
</evidence>
<name>A0A8B7NCT3_HYAAZ</name>
<dbReference type="PANTHER" id="PTHR44170:SF56">
    <property type="entry name" value="FIBRONECTIN TYPE-III DOMAIN-CONTAINING PROTEIN"/>
    <property type="match status" value="1"/>
</dbReference>
<dbReference type="InterPro" id="IPR036116">
    <property type="entry name" value="FN3_sf"/>
</dbReference>
<feature type="compositionally biased region" description="Low complexity" evidence="3">
    <location>
        <begin position="264"/>
        <end position="277"/>
    </location>
</feature>
<dbReference type="InterPro" id="IPR007110">
    <property type="entry name" value="Ig-like_dom"/>
</dbReference>
<evidence type="ECO:0000256" key="1">
    <source>
        <dbReference type="ARBA" id="ARBA00022737"/>
    </source>
</evidence>
<keyword evidence="2" id="KW-1015">Disulfide bond</keyword>
<dbReference type="FunFam" id="2.60.40.10:FF:000333">
    <property type="entry name" value="Down syndrome cell adhesion molecule"/>
    <property type="match status" value="1"/>
</dbReference>
<evidence type="ECO:0000256" key="2">
    <source>
        <dbReference type="ARBA" id="ARBA00023157"/>
    </source>
</evidence>
<dbReference type="Proteomes" id="UP000694843">
    <property type="component" value="Unplaced"/>
</dbReference>
<feature type="domain" description="Ig-like" evidence="4">
    <location>
        <begin position="105"/>
        <end position="196"/>
    </location>
</feature>
<dbReference type="InterPro" id="IPR036179">
    <property type="entry name" value="Ig-like_dom_sf"/>
</dbReference>
<dbReference type="InterPro" id="IPR003598">
    <property type="entry name" value="Ig_sub2"/>
</dbReference>
<feature type="domain" description="Fibronectin type-III" evidence="5">
    <location>
        <begin position="525"/>
        <end position="646"/>
    </location>
</feature>
<organism evidence="6 7">
    <name type="scientific">Hyalella azteca</name>
    <name type="common">Amphipod</name>
    <dbReference type="NCBI Taxonomy" id="294128"/>
    <lineage>
        <taxon>Eukaryota</taxon>
        <taxon>Metazoa</taxon>
        <taxon>Ecdysozoa</taxon>
        <taxon>Arthropoda</taxon>
        <taxon>Crustacea</taxon>
        <taxon>Multicrustacea</taxon>
        <taxon>Malacostraca</taxon>
        <taxon>Eumalacostraca</taxon>
        <taxon>Peracarida</taxon>
        <taxon>Amphipoda</taxon>
        <taxon>Senticaudata</taxon>
        <taxon>Talitrida</taxon>
        <taxon>Talitroidea</taxon>
        <taxon>Hyalellidae</taxon>
        <taxon>Hyalella</taxon>
    </lineage>
</organism>
<evidence type="ECO:0000313" key="6">
    <source>
        <dbReference type="Proteomes" id="UP000694843"/>
    </source>
</evidence>
<accession>A0A8B7NCT3</accession>
<protein>
    <submittedName>
        <fullName evidence="7">Down syndrome cell adhesion molecule-like protein Dscam2</fullName>
    </submittedName>
</protein>
<dbReference type="Gene3D" id="2.60.40.10">
    <property type="entry name" value="Immunoglobulins"/>
    <property type="match status" value="10"/>
</dbReference>
<sequence length="1074" mass="114953">MTHHSARLNVYGPPTIRHVGQLTAVAGQTLSVICPVGGYPIDKITWQKDGVRLPVKHQQDVHANGTLTISAVTRAGDEGSYSCTALDKQGRSDQQTLHIQVKVPPQLAPLTFVGGNRAGLRAQATCLVLAGDPPLSLRWYKNGQEVDAGSSDVIITHANDFSSSLSIEQTLGKHAGNYTCSATNGASTASTSAVLVVNVPPEWLVEPSDADVSLGASLEILCSASGFPTPRVSWRKQTPSGSWGDISRGSNPMKTATSLYENISSGSGSSYQGSEFSPNTHQDGGHSSLVLLEARQDHGGRYLCQANNGVGAELSKLITIVVHEPPTFPDSERRVEVAVGGTATFICQARGDAPLALHWLRNNSTLSSTARYSVESSGDQGEGNGRELRLTIHRVEATDGGDYHCVATNGHGTNSALHHLLVQDVPARPLAVTVAETTSRSLTLTWQDATSPHGSDVPFTRYVVLLTSDRDTPKEVAVHSSPAKLTDLVPATRYFLRVAAENSVGRSDLTDVLTATTLDEPPTGHPRNVKALSSTSTALRLQWEPPLPNTTHGTILGYYLGHRENSFTSLGAEMRFNFSTIPLTGRHDQHLLGAVIEGAHTHVGGVIEVSVQGLKPNTRYVLVLRAYNSKGAGPSSPAVTAQTLEDKPNGPPEHVGCEPLSSHSLLVTWRPPAPERANGVITSYRVAYRQLHETELKEIGSEMLPGRVIPKSNLGFGVPKSLQNLPLAFSPSVGTSGDGGVLVVVEDQQARLVSLRAYTNYSVSISAATAVGVGVPSDPIACSTLEDVPSPPEAIKIVAAGRSSAIVSWRSPKETRGRITSYAVRWRCGSRSTETRTVDPNEDHFTVTGCLDSKVEAWVAADTSVGRGKESANATTTTSVSVGAGVWSVGGDASVAWRRDVTLPCDAVGQPEPSKRWAQEVMVYWVTYHLSVIMPPSPPLLHVTETTASSVRLQWTVDDDGGAPVHGATLYYRTSGGATLEEQMSSDLHSVYNLRCGTLYHFYGTVRNSIGSSESSEVVEARTKGRAPEPPPQFQFITSNSTQATLYLTQWENGGCDITHFLVQYRKLHSAHWI</sequence>
<feature type="domain" description="Fibronectin type-III" evidence="5">
    <location>
        <begin position="935"/>
        <end position="1026"/>
    </location>
</feature>
<evidence type="ECO:0000259" key="5">
    <source>
        <dbReference type="PROSITE" id="PS50853"/>
    </source>
</evidence>
<dbReference type="InterPro" id="IPR003599">
    <property type="entry name" value="Ig_sub"/>
</dbReference>
<feature type="domain" description="Fibronectin type-III" evidence="5">
    <location>
        <begin position="428"/>
        <end position="520"/>
    </location>
</feature>
<dbReference type="AlphaFoldDB" id="A0A8B7NCT3"/>
<dbReference type="OMA" id="INFIVEW"/>
<dbReference type="PANTHER" id="PTHR44170">
    <property type="entry name" value="PROTEIN SIDEKICK"/>
    <property type="match status" value="1"/>
</dbReference>
<proteinExistence type="predicted"/>
<feature type="domain" description="Fibronectin type-III" evidence="5">
    <location>
        <begin position="651"/>
        <end position="787"/>
    </location>
</feature>